<organism evidence="2 3">
    <name type="scientific">Haloterrigena salifodinae</name>
    <dbReference type="NCBI Taxonomy" id="2675099"/>
    <lineage>
        <taxon>Archaea</taxon>
        <taxon>Methanobacteriati</taxon>
        <taxon>Methanobacteriota</taxon>
        <taxon>Stenosarchaea group</taxon>
        <taxon>Halobacteria</taxon>
        <taxon>Halobacteriales</taxon>
        <taxon>Natrialbaceae</taxon>
        <taxon>Haloterrigena</taxon>
    </lineage>
</organism>
<gene>
    <name evidence="2" type="ORF">JMJ58_08070</name>
</gene>
<feature type="region of interest" description="Disordered" evidence="1">
    <location>
        <begin position="93"/>
        <end position="116"/>
    </location>
</feature>
<sequence>MSPPNRPRSTATPSASTDRSRTDRLCSRRTFIAAGSATALASLAGCSAVADFLADMALKEVNVFNGADESVSGTIEVVDPNDESVLEETFDLKATSENEDSDESTEATAQYDDVWTDTGDYEVTVALDDPLEEGTTDDSSDDSGNETNETNESDSTADEELANESVEDGGVEPDGANETDGNDTANETDSDDPSQSGPSKTDTVSIDDTDEQSLVIGIAQDGPDDLISYHVIKDFSDLEGEFE</sequence>
<dbReference type="InterPro" id="IPR006311">
    <property type="entry name" value="TAT_signal"/>
</dbReference>
<feature type="compositionally biased region" description="Polar residues" evidence="1">
    <location>
        <begin position="193"/>
        <end position="204"/>
    </location>
</feature>
<evidence type="ECO:0000313" key="2">
    <source>
        <dbReference type="EMBL" id="QRV16810.1"/>
    </source>
</evidence>
<accession>A0A8T8E5S4</accession>
<protein>
    <submittedName>
        <fullName evidence="2">Uncharacterized protein</fullName>
    </submittedName>
</protein>
<dbReference type="RefSeq" id="WP_204748981.1">
    <property type="nucleotide sequence ID" value="NZ_CP069188.1"/>
</dbReference>
<dbReference type="AlphaFoldDB" id="A0A8T8E5S4"/>
<dbReference type="EMBL" id="CP069188">
    <property type="protein sequence ID" value="QRV16810.1"/>
    <property type="molecule type" value="Genomic_DNA"/>
</dbReference>
<dbReference type="PROSITE" id="PS51318">
    <property type="entry name" value="TAT"/>
    <property type="match status" value="1"/>
</dbReference>
<name>A0A8T8E5S4_9EURY</name>
<dbReference type="GeneID" id="62875072"/>
<dbReference type="OrthoDB" id="187803at2157"/>
<dbReference type="Proteomes" id="UP000637819">
    <property type="component" value="Chromosome"/>
</dbReference>
<feature type="region of interest" description="Disordered" evidence="1">
    <location>
        <begin position="131"/>
        <end position="212"/>
    </location>
</feature>
<keyword evidence="3" id="KW-1185">Reference proteome</keyword>
<evidence type="ECO:0000256" key="1">
    <source>
        <dbReference type="SAM" id="MobiDB-lite"/>
    </source>
</evidence>
<evidence type="ECO:0000313" key="3">
    <source>
        <dbReference type="Proteomes" id="UP000637819"/>
    </source>
</evidence>
<feature type="compositionally biased region" description="Polar residues" evidence="1">
    <location>
        <begin position="7"/>
        <end position="17"/>
    </location>
</feature>
<reference evidence="2 3" key="1">
    <citation type="submission" date="2021-01" db="EMBL/GenBank/DDBJ databases">
        <title>Genome Sequence and Methylation Pattern of Haloterrigena salifodinae BOL5-1, An Extremely Halophilic Archaeon from a Bolivian Salt Mine.</title>
        <authorList>
            <person name="DasSarma P."/>
            <person name="Anton B.P."/>
            <person name="DasSarma S.L."/>
            <person name="von Ehrenheim H.A.L."/>
            <person name="Martinez F.L."/>
            <person name="Guzman D."/>
            <person name="Roberts R.J."/>
            <person name="DasSarma S."/>
        </authorList>
    </citation>
    <scope>NUCLEOTIDE SEQUENCE [LARGE SCALE GENOMIC DNA]</scope>
    <source>
        <strain evidence="2 3">BOL5-1</strain>
    </source>
</reference>
<proteinExistence type="predicted"/>
<feature type="region of interest" description="Disordered" evidence="1">
    <location>
        <begin position="1"/>
        <end position="23"/>
    </location>
</feature>
<feature type="compositionally biased region" description="Acidic residues" evidence="1">
    <location>
        <begin position="131"/>
        <end position="192"/>
    </location>
</feature>
<dbReference type="KEGG" id="hsal:JMJ58_08070"/>